<gene>
    <name evidence="1" type="ORF">QE399_003853</name>
</gene>
<comment type="caution">
    <text evidence="1">The sequence shown here is derived from an EMBL/GenBank/DDBJ whole genome shotgun (WGS) entry which is preliminary data.</text>
</comment>
<evidence type="ECO:0000313" key="2">
    <source>
        <dbReference type="Proteomes" id="UP001267710"/>
    </source>
</evidence>
<sequence length="97" mass="10570">MIFTLNIDKEIPGHYSAHVSEGQQEIFSSSHASIAEAIAKHGADSAADAVAFNVWYGWVSIGTIGVNEMRTKSAELATELVRRAAMVEEALRIRDHS</sequence>
<dbReference type="Proteomes" id="UP001267710">
    <property type="component" value="Unassembled WGS sequence"/>
</dbReference>
<accession>A0ABU1IG12</accession>
<name>A0ABU1IG12_9BURK</name>
<reference evidence="1 2" key="1">
    <citation type="submission" date="2023-08" db="EMBL/GenBank/DDBJ databases">
        <title>Functional and genomic diversity of the sorghum phyllosphere microbiome.</title>
        <authorList>
            <person name="Shade A."/>
        </authorList>
    </citation>
    <scope>NUCLEOTIDE SEQUENCE [LARGE SCALE GENOMIC DNA]</scope>
    <source>
        <strain evidence="1 2">SORGH_AS_0335</strain>
    </source>
</reference>
<evidence type="ECO:0000313" key="1">
    <source>
        <dbReference type="EMBL" id="MDR6216164.1"/>
    </source>
</evidence>
<dbReference type="EMBL" id="JAVIZX010000001">
    <property type="protein sequence ID" value="MDR6216164.1"/>
    <property type="molecule type" value="Genomic_DNA"/>
</dbReference>
<keyword evidence="2" id="KW-1185">Reference proteome</keyword>
<protein>
    <submittedName>
        <fullName evidence="1">Uncharacterized protein</fullName>
    </submittedName>
</protein>
<dbReference type="RefSeq" id="WP_309831366.1">
    <property type="nucleotide sequence ID" value="NZ_JAVIZX010000001.1"/>
</dbReference>
<proteinExistence type="predicted"/>
<organism evidence="1 2">
    <name type="scientific">Paracidovorax wautersii</name>
    <dbReference type="NCBI Taxonomy" id="1177982"/>
    <lineage>
        <taxon>Bacteria</taxon>
        <taxon>Pseudomonadati</taxon>
        <taxon>Pseudomonadota</taxon>
        <taxon>Betaproteobacteria</taxon>
        <taxon>Burkholderiales</taxon>
        <taxon>Comamonadaceae</taxon>
        <taxon>Paracidovorax</taxon>
    </lineage>
</organism>